<name>A0AAD8UUZ0_BABGI</name>
<dbReference type="InterPro" id="IPR000571">
    <property type="entry name" value="Znf_CCCH"/>
</dbReference>
<dbReference type="Gene3D" id="3.30.1370.210">
    <property type="match status" value="1"/>
</dbReference>
<evidence type="ECO:0000256" key="4">
    <source>
        <dbReference type="PROSITE-ProRule" id="PRU00723"/>
    </source>
</evidence>
<dbReference type="InterPro" id="IPR045234">
    <property type="entry name" value="Unkempt-like"/>
</dbReference>
<dbReference type="PANTHER" id="PTHR14493:SF50">
    <property type="entry name" value="RING FINGER PROTEIN UNKEMPT"/>
    <property type="match status" value="1"/>
</dbReference>
<keyword evidence="3 4" id="KW-0862">Zinc</keyword>
<evidence type="ECO:0000256" key="3">
    <source>
        <dbReference type="ARBA" id="ARBA00022833"/>
    </source>
</evidence>
<organism evidence="7 8">
    <name type="scientific">Babesia gibsoni</name>
    <dbReference type="NCBI Taxonomy" id="33632"/>
    <lineage>
        <taxon>Eukaryota</taxon>
        <taxon>Sar</taxon>
        <taxon>Alveolata</taxon>
        <taxon>Apicomplexa</taxon>
        <taxon>Aconoidasida</taxon>
        <taxon>Piroplasmida</taxon>
        <taxon>Babesiidae</taxon>
        <taxon>Babesia</taxon>
    </lineage>
</organism>
<evidence type="ECO:0000259" key="6">
    <source>
        <dbReference type="PROSITE" id="PS50103"/>
    </source>
</evidence>
<proteinExistence type="predicted"/>
<evidence type="ECO:0000256" key="5">
    <source>
        <dbReference type="SAM" id="MobiDB-lite"/>
    </source>
</evidence>
<evidence type="ECO:0000256" key="1">
    <source>
        <dbReference type="ARBA" id="ARBA00022723"/>
    </source>
</evidence>
<feature type="zinc finger region" description="C3H1-type" evidence="4">
    <location>
        <begin position="70"/>
        <end position="107"/>
    </location>
</feature>
<dbReference type="GO" id="GO:0008270">
    <property type="term" value="F:zinc ion binding"/>
    <property type="evidence" value="ECO:0007669"/>
    <property type="project" value="UniProtKB-KW"/>
</dbReference>
<dbReference type="PROSITE" id="PS50103">
    <property type="entry name" value="ZF_C3H1"/>
    <property type="match status" value="2"/>
</dbReference>
<feature type="compositionally biased region" description="Basic and acidic residues" evidence="5">
    <location>
        <begin position="160"/>
        <end position="169"/>
    </location>
</feature>
<dbReference type="AlphaFoldDB" id="A0AAD8UUZ0"/>
<keyword evidence="1 4" id="KW-0479">Metal-binding</keyword>
<dbReference type="PANTHER" id="PTHR14493">
    <property type="entry name" value="UNKEMPT FAMILY MEMBER"/>
    <property type="match status" value="1"/>
</dbReference>
<comment type="caution">
    <text evidence="7">The sequence shown here is derived from an EMBL/GenBank/DDBJ whole genome shotgun (WGS) entry which is preliminary data.</text>
</comment>
<reference evidence="7" key="1">
    <citation type="submission" date="2023-08" db="EMBL/GenBank/DDBJ databases">
        <title>Draft sequence of the Babesia gibsoni genome.</title>
        <authorList>
            <person name="Yamagishi J.Y."/>
            <person name="Xuan X.X."/>
        </authorList>
    </citation>
    <scope>NUCLEOTIDE SEQUENCE</scope>
    <source>
        <strain evidence="7">Azabu</strain>
    </source>
</reference>
<keyword evidence="8" id="KW-1185">Reference proteome</keyword>
<dbReference type="SMART" id="SM00356">
    <property type="entry name" value="ZnF_C3H1"/>
    <property type="match status" value="3"/>
</dbReference>
<dbReference type="EMBL" id="JAVEPI010000002">
    <property type="protein sequence ID" value="KAK1444029.1"/>
    <property type="molecule type" value="Genomic_DNA"/>
</dbReference>
<feature type="compositionally biased region" description="Acidic residues" evidence="5">
    <location>
        <begin position="178"/>
        <end position="187"/>
    </location>
</feature>
<feature type="domain" description="C3H1-type" evidence="6">
    <location>
        <begin position="33"/>
        <end position="60"/>
    </location>
</feature>
<evidence type="ECO:0000256" key="2">
    <source>
        <dbReference type="ARBA" id="ARBA00022771"/>
    </source>
</evidence>
<feature type="zinc finger region" description="C3H1-type" evidence="4">
    <location>
        <begin position="33"/>
        <end position="60"/>
    </location>
</feature>
<feature type="region of interest" description="Disordered" evidence="5">
    <location>
        <begin position="154"/>
        <end position="190"/>
    </location>
</feature>
<evidence type="ECO:0000313" key="8">
    <source>
        <dbReference type="Proteomes" id="UP001230268"/>
    </source>
</evidence>
<accession>A0AAD8UUZ0</accession>
<feature type="domain" description="C3H1-type" evidence="6">
    <location>
        <begin position="70"/>
        <end position="107"/>
    </location>
</feature>
<evidence type="ECO:0000313" key="7">
    <source>
        <dbReference type="EMBL" id="KAK1444029.1"/>
    </source>
</evidence>
<sequence>MEKVKKGEAEIMQPENKQNNHMHMILKGKELKEFRTKQCPLYVKGMCPDSKQCNMSHSETWPRRNPSLFKYDYQLCPNIQFSRSDNKMRLLGKCSYGRKCRFSHSKEEQLYHPDLYKTRMCLNHPFCTAYYCPFAHSEDELRIKKKSKTHVPGKGYISLKEGDTEDIRDAGNATPEISSEESNSEEEEYRRVSADSQKLTEAIASMRVEDYKYVNRGVVEPNSRNSTVSSPTMMATQEVLGIADIGLTTLGETVILQDDADDYMEYFNRYVGHISGSTSASAELAIALASSTDYTRMLFLSDEHERIYSLDEEDENEWFDGVIRAGLQLLGEEATEPLGRENPGT</sequence>
<dbReference type="Proteomes" id="UP001230268">
    <property type="component" value="Unassembled WGS sequence"/>
</dbReference>
<gene>
    <name evidence="7" type="ORF">BgAZ_209050</name>
</gene>
<protein>
    <recommendedName>
        <fullName evidence="6">C3H1-type domain-containing protein</fullName>
    </recommendedName>
</protein>
<keyword evidence="2 4" id="KW-0863">Zinc-finger</keyword>